<dbReference type="InterPro" id="IPR002528">
    <property type="entry name" value="MATE_fam"/>
</dbReference>
<protein>
    <submittedName>
        <fullName evidence="7">Uncharacterized protein</fullName>
    </submittedName>
</protein>
<dbReference type="Proteomes" id="UP000807159">
    <property type="component" value="Chromosome 1"/>
</dbReference>
<evidence type="ECO:0000313" key="7">
    <source>
        <dbReference type="EMBL" id="KAH8520061.1"/>
    </source>
</evidence>
<dbReference type="EMBL" id="JACEGQ020000001">
    <property type="protein sequence ID" value="KAH8520061.1"/>
    <property type="molecule type" value="Genomic_DNA"/>
</dbReference>
<evidence type="ECO:0000256" key="5">
    <source>
        <dbReference type="ARBA" id="ARBA00023136"/>
    </source>
</evidence>
<comment type="similarity">
    <text evidence="2">Belongs to the multi antimicrobial extrusion (MATE) (TC 2.A.66.1) family.</text>
</comment>
<evidence type="ECO:0000256" key="4">
    <source>
        <dbReference type="ARBA" id="ARBA00022989"/>
    </source>
</evidence>
<dbReference type="PANTHER" id="PTHR42893:SF4">
    <property type="entry name" value="PROTEIN DETOXIFICATION 42"/>
    <property type="match status" value="1"/>
</dbReference>
<comment type="caution">
    <text evidence="7">The sequence shown here is derived from an EMBL/GenBank/DDBJ whole genome shotgun (WGS) entry which is preliminary data.</text>
</comment>
<comment type="subcellular location">
    <subcellularLocation>
        <location evidence="1">Membrane</location>
        <topology evidence="1">Multi-pass membrane protein</topology>
    </subcellularLocation>
</comment>
<keyword evidence="5 6" id="KW-0472">Membrane</keyword>
<proteinExistence type="inferred from homology"/>
<keyword evidence="4 6" id="KW-1133">Transmembrane helix</keyword>
<reference evidence="7" key="1">
    <citation type="journal article" date="2021" name="J. Hered.">
        <title>Genome Assembly of Salicaceae Populus deltoides (Eastern Cottonwood) I-69 Based on Nanopore Sequencing and Hi-C Technologies.</title>
        <authorList>
            <person name="Bai S."/>
            <person name="Wu H."/>
            <person name="Zhang J."/>
            <person name="Pan Z."/>
            <person name="Zhao W."/>
            <person name="Li Z."/>
            <person name="Tong C."/>
        </authorList>
    </citation>
    <scope>NUCLEOTIDE SEQUENCE</scope>
    <source>
        <tissue evidence="7">Leaf</tissue>
    </source>
</reference>
<dbReference type="InterPro" id="IPR044644">
    <property type="entry name" value="DinF-like"/>
</dbReference>
<feature type="non-terminal residue" evidence="7">
    <location>
        <position position="110"/>
    </location>
</feature>
<dbReference type="GO" id="GO:0042910">
    <property type="term" value="F:xenobiotic transmembrane transporter activity"/>
    <property type="evidence" value="ECO:0007669"/>
    <property type="project" value="InterPro"/>
</dbReference>
<dbReference type="AlphaFoldDB" id="A0A8T2ZRX2"/>
<dbReference type="GO" id="GO:0016020">
    <property type="term" value="C:membrane"/>
    <property type="evidence" value="ECO:0007669"/>
    <property type="project" value="UniProtKB-SubCell"/>
</dbReference>
<gene>
    <name evidence="7" type="ORF">H0E87_001500</name>
</gene>
<dbReference type="GO" id="GO:0015297">
    <property type="term" value="F:antiporter activity"/>
    <property type="evidence" value="ECO:0007669"/>
    <property type="project" value="InterPro"/>
</dbReference>
<dbReference type="PANTHER" id="PTHR42893">
    <property type="entry name" value="PROTEIN DETOXIFICATION 44, CHLOROPLASTIC-RELATED"/>
    <property type="match status" value="1"/>
</dbReference>
<evidence type="ECO:0000256" key="3">
    <source>
        <dbReference type="ARBA" id="ARBA00022692"/>
    </source>
</evidence>
<evidence type="ECO:0000256" key="2">
    <source>
        <dbReference type="ARBA" id="ARBA00010199"/>
    </source>
</evidence>
<feature type="transmembrane region" description="Helical" evidence="6">
    <location>
        <begin position="6"/>
        <end position="31"/>
    </location>
</feature>
<sequence length="110" mass="12127">MGVKSVSAFSFSLLTSIISVALHLFISAAFIHWRSDLCYHFIVLGSAMLNPARKYLALRALGSPAVLLSLAMQGSFEALKTQKKPLYTPLVLDFSDPLGRLMKKIDLCPR</sequence>
<dbReference type="Pfam" id="PF01554">
    <property type="entry name" value="MatE"/>
    <property type="match status" value="1"/>
</dbReference>
<evidence type="ECO:0000313" key="8">
    <source>
        <dbReference type="Proteomes" id="UP000807159"/>
    </source>
</evidence>
<name>A0A8T2ZRX2_POPDE</name>
<evidence type="ECO:0000256" key="1">
    <source>
        <dbReference type="ARBA" id="ARBA00004141"/>
    </source>
</evidence>
<evidence type="ECO:0000256" key="6">
    <source>
        <dbReference type="SAM" id="Phobius"/>
    </source>
</evidence>
<accession>A0A8T2ZRX2</accession>
<keyword evidence="8" id="KW-1185">Reference proteome</keyword>
<keyword evidence="3 6" id="KW-0812">Transmembrane</keyword>
<organism evidence="7 8">
    <name type="scientific">Populus deltoides</name>
    <name type="common">Eastern poplar</name>
    <name type="synonym">Eastern cottonwood</name>
    <dbReference type="NCBI Taxonomy" id="3696"/>
    <lineage>
        <taxon>Eukaryota</taxon>
        <taxon>Viridiplantae</taxon>
        <taxon>Streptophyta</taxon>
        <taxon>Embryophyta</taxon>
        <taxon>Tracheophyta</taxon>
        <taxon>Spermatophyta</taxon>
        <taxon>Magnoliopsida</taxon>
        <taxon>eudicotyledons</taxon>
        <taxon>Gunneridae</taxon>
        <taxon>Pentapetalae</taxon>
        <taxon>rosids</taxon>
        <taxon>fabids</taxon>
        <taxon>Malpighiales</taxon>
        <taxon>Salicaceae</taxon>
        <taxon>Saliceae</taxon>
        <taxon>Populus</taxon>
    </lineage>
</organism>